<dbReference type="InterPro" id="IPR036597">
    <property type="entry name" value="Fido-like_dom_sf"/>
</dbReference>
<evidence type="ECO:0000256" key="1">
    <source>
        <dbReference type="PIRSR" id="PIRSR640198-1"/>
    </source>
</evidence>
<evidence type="ECO:0000259" key="3">
    <source>
        <dbReference type="PROSITE" id="PS51459"/>
    </source>
</evidence>
<comment type="caution">
    <text evidence="4">The sequence shown here is derived from an EMBL/GenBank/DDBJ whole genome shotgun (WGS) entry which is preliminary data.</text>
</comment>
<dbReference type="PROSITE" id="PS51459">
    <property type="entry name" value="FIDO"/>
    <property type="match status" value="1"/>
</dbReference>
<keyword evidence="2" id="KW-0067">ATP-binding</keyword>
<feature type="binding site" evidence="2">
    <location>
        <begin position="205"/>
        <end position="212"/>
    </location>
    <ligand>
        <name>ATP</name>
        <dbReference type="ChEBI" id="CHEBI:30616"/>
    </ligand>
</feature>
<feature type="binding site" evidence="2">
    <location>
        <position position="250"/>
    </location>
    <ligand>
        <name>ATP</name>
        <dbReference type="ChEBI" id="CHEBI:30616"/>
    </ligand>
</feature>
<keyword evidence="4" id="KW-0131">Cell cycle</keyword>
<keyword evidence="2" id="KW-0547">Nucleotide-binding</keyword>
<feature type="domain" description="Fido" evidence="3">
    <location>
        <begin position="113"/>
        <end position="264"/>
    </location>
</feature>
<dbReference type="PATRIC" id="fig|1489064.4.peg.2527"/>
<dbReference type="RefSeq" id="WP_047766164.1">
    <property type="nucleotide sequence ID" value="NZ_LAQL01000037.1"/>
</dbReference>
<feature type="binding site" evidence="2">
    <location>
        <begin position="242"/>
        <end position="243"/>
    </location>
    <ligand>
        <name>ATP</name>
        <dbReference type="ChEBI" id="CHEBI:30616"/>
    </ligand>
</feature>
<organism evidence="4 5">
    <name type="scientific">Kiloniella spongiae</name>
    <dbReference type="NCBI Taxonomy" id="1489064"/>
    <lineage>
        <taxon>Bacteria</taxon>
        <taxon>Pseudomonadati</taxon>
        <taxon>Pseudomonadota</taxon>
        <taxon>Alphaproteobacteria</taxon>
        <taxon>Rhodospirillales</taxon>
        <taxon>Kiloniellaceae</taxon>
        <taxon>Kiloniella</taxon>
    </lineage>
</organism>
<name>A0A0H2M8N4_9PROT</name>
<dbReference type="STRING" id="1489064.WH96_20755"/>
<dbReference type="InterPro" id="IPR036388">
    <property type="entry name" value="WH-like_DNA-bd_sf"/>
</dbReference>
<dbReference type="EMBL" id="LAQL01000037">
    <property type="protein sequence ID" value="KLN58864.1"/>
    <property type="molecule type" value="Genomic_DNA"/>
</dbReference>
<sequence length="370" mass="42384">MKWNWQQKDWPDFQYDSEKLAEFETRFLKESGVILGAYKHITEDEKQTLIIDMISDEALKTSEIEGEFLNRDSIQSSIRRQFGLQQDVYPAGLAEQGIAEMMVDLYQTYDAPLSHASLHNWHHMLMIDHRHIKVKGGYRTHTESMQVISGYVHKPTIHFEAPPSSNMESEMEAFINWFNTSTKLPALTRAGLAHLYFVSIHPYEDGNGRIARALVEKVLAQAIGHPSLIALSQTIEAHRTGYYASLEANNKGMDITNWLTYFAITTLEAQKYSEQLIDFIIAKTRFLDALRDQMNERQKKAILRMLKAGIGGFKGGLSADNYMRITGTPRATTTRDLNDLVKKEALFKTGQLKGTRYWLNIPMMRDVVDK</sequence>
<dbReference type="InterPro" id="IPR025230">
    <property type="entry name" value="DUF4172"/>
</dbReference>
<accession>A0A0H2M8N4</accession>
<dbReference type="InterPro" id="IPR040198">
    <property type="entry name" value="Fido_containing"/>
</dbReference>
<dbReference type="Pfam" id="PF02661">
    <property type="entry name" value="Fic"/>
    <property type="match status" value="1"/>
</dbReference>
<evidence type="ECO:0000313" key="4">
    <source>
        <dbReference type="EMBL" id="KLN58864.1"/>
    </source>
</evidence>
<dbReference type="InterPro" id="IPR003812">
    <property type="entry name" value="Fido"/>
</dbReference>
<dbReference type="PANTHER" id="PTHR13504:SF33">
    <property type="entry name" value="FIC FAMILY PROTEIN"/>
    <property type="match status" value="1"/>
</dbReference>
<evidence type="ECO:0000313" key="5">
    <source>
        <dbReference type="Proteomes" id="UP000035444"/>
    </source>
</evidence>
<keyword evidence="4" id="KW-0132">Cell division</keyword>
<protein>
    <submittedName>
        <fullName evidence="4">Cell division protein Fic</fullName>
    </submittedName>
</protein>
<dbReference type="PANTHER" id="PTHR13504">
    <property type="entry name" value="FIDO DOMAIN-CONTAINING PROTEIN DDB_G0283145"/>
    <property type="match status" value="1"/>
</dbReference>
<dbReference type="Proteomes" id="UP000035444">
    <property type="component" value="Unassembled WGS sequence"/>
</dbReference>
<dbReference type="GO" id="GO:0051301">
    <property type="term" value="P:cell division"/>
    <property type="evidence" value="ECO:0007669"/>
    <property type="project" value="UniProtKB-KW"/>
</dbReference>
<reference evidence="4 5" key="1">
    <citation type="submission" date="2015-03" db="EMBL/GenBank/DDBJ databases">
        <title>Genome Sequence of Kiloniella spongiae MEBiC09566, isolated from a marine sponge.</title>
        <authorList>
            <person name="Shao Z."/>
            <person name="Wang L."/>
            <person name="Li X."/>
        </authorList>
    </citation>
    <scope>NUCLEOTIDE SEQUENCE [LARGE SCALE GENOMIC DNA]</scope>
    <source>
        <strain evidence="4 5">MEBiC09566</strain>
    </source>
</reference>
<gene>
    <name evidence="4" type="ORF">WH96_20755</name>
</gene>
<dbReference type="Gene3D" id="1.10.10.10">
    <property type="entry name" value="Winged helix-like DNA-binding domain superfamily/Winged helix DNA-binding domain"/>
    <property type="match status" value="1"/>
</dbReference>
<dbReference type="AlphaFoldDB" id="A0A0H2M8N4"/>
<keyword evidence="5" id="KW-1185">Reference proteome</keyword>
<proteinExistence type="predicted"/>
<dbReference type="SUPFAM" id="SSF140931">
    <property type="entry name" value="Fic-like"/>
    <property type="match status" value="1"/>
</dbReference>
<dbReference type="GO" id="GO:0005524">
    <property type="term" value="F:ATP binding"/>
    <property type="evidence" value="ECO:0007669"/>
    <property type="project" value="UniProtKB-KW"/>
</dbReference>
<evidence type="ECO:0000256" key="2">
    <source>
        <dbReference type="PIRSR" id="PIRSR640198-2"/>
    </source>
</evidence>
<dbReference type="Pfam" id="PF13776">
    <property type="entry name" value="DUF4172"/>
    <property type="match status" value="1"/>
</dbReference>
<dbReference type="Gene3D" id="1.10.3290.10">
    <property type="entry name" value="Fido-like domain"/>
    <property type="match status" value="1"/>
</dbReference>
<feature type="active site" evidence="1">
    <location>
        <position position="201"/>
    </location>
</feature>
<dbReference type="OrthoDB" id="9813719at2"/>